<dbReference type="OrthoDB" id="10265275at2759"/>
<dbReference type="InterPro" id="IPR045237">
    <property type="entry name" value="COPS7/eIF3m"/>
</dbReference>
<evidence type="ECO:0000256" key="2">
    <source>
        <dbReference type="ARBA" id="ARBA00022790"/>
    </source>
</evidence>
<keyword evidence="5" id="KW-1185">Reference proteome</keyword>
<dbReference type="PANTHER" id="PTHR15350:SF5">
    <property type="entry name" value="COP9 SIGNALOSOME COMPLEX SUBUNIT 7"/>
    <property type="match status" value="1"/>
</dbReference>
<dbReference type="GO" id="GO:0008180">
    <property type="term" value="C:COP9 signalosome"/>
    <property type="evidence" value="ECO:0007669"/>
    <property type="project" value="UniProtKB-KW"/>
</dbReference>
<dbReference type="PANTHER" id="PTHR15350">
    <property type="entry name" value="COP9 SIGNALOSOME COMPLEX SUBUNIT 7/DENDRITIC CELL PROTEIN GA17"/>
    <property type="match status" value="1"/>
</dbReference>
<comment type="similarity">
    <text evidence="1">Belongs to the CSN7/EIF3M family. CSN7 subfamily.</text>
</comment>
<dbReference type="SMART" id="SM00088">
    <property type="entry name" value="PINT"/>
    <property type="match status" value="1"/>
</dbReference>
<protein>
    <recommendedName>
        <fullName evidence="3">PCI domain-containing protein</fullName>
    </recommendedName>
</protein>
<dbReference type="Pfam" id="PF22061">
    <property type="entry name" value="CSN7_HB_subdom"/>
    <property type="match status" value="1"/>
</dbReference>
<dbReference type="InterPro" id="IPR000717">
    <property type="entry name" value="PCI_dom"/>
</dbReference>
<dbReference type="AlphaFoldDB" id="A0A6A6JBW7"/>
<dbReference type="Pfam" id="PF01399">
    <property type="entry name" value="PCI"/>
    <property type="match status" value="1"/>
</dbReference>
<keyword evidence="2" id="KW-0736">Signalosome</keyword>
<dbReference type="RefSeq" id="XP_033651027.1">
    <property type="nucleotide sequence ID" value="XM_033795918.1"/>
</dbReference>
<sequence length="257" mass="27775">MEQTRALNALEPFLALSKSANSPRAAADLITQATSAPNTYVFAELLQTPNIQNLRDAGEYAGYLSLLEIFAWGTWADYKANMSTLPQLTPAQHQKLLLLSLLPLAHAHQTLTYPSLLTHLDLPSPAALEQLLTTAIYSGLLTATLDPANARVHVTAIAPLRDLPPAAIPQLQTVLDAWELRCVEALGELEEKARAVKRGAVRRERQRRKVERAQHVVMEAGTGSGSGSGAKGKRGLGAMEVEEERGGKFAGMGRRLG</sequence>
<dbReference type="PROSITE" id="PS50250">
    <property type="entry name" value="PCI"/>
    <property type="match status" value="1"/>
</dbReference>
<name>A0A6A6JBW7_WESOR</name>
<gene>
    <name evidence="4" type="ORF">EI97DRAFT_383531</name>
</gene>
<dbReference type="GeneID" id="54549093"/>
<organism evidence="4 5">
    <name type="scientific">Westerdykella ornata</name>
    <dbReference type="NCBI Taxonomy" id="318751"/>
    <lineage>
        <taxon>Eukaryota</taxon>
        <taxon>Fungi</taxon>
        <taxon>Dikarya</taxon>
        <taxon>Ascomycota</taxon>
        <taxon>Pezizomycotina</taxon>
        <taxon>Dothideomycetes</taxon>
        <taxon>Pleosporomycetidae</taxon>
        <taxon>Pleosporales</taxon>
        <taxon>Sporormiaceae</taxon>
        <taxon>Westerdykella</taxon>
    </lineage>
</organism>
<reference evidence="4" key="1">
    <citation type="journal article" date="2020" name="Stud. Mycol.">
        <title>101 Dothideomycetes genomes: a test case for predicting lifestyles and emergence of pathogens.</title>
        <authorList>
            <person name="Haridas S."/>
            <person name="Albert R."/>
            <person name="Binder M."/>
            <person name="Bloem J."/>
            <person name="Labutti K."/>
            <person name="Salamov A."/>
            <person name="Andreopoulos B."/>
            <person name="Baker S."/>
            <person name="Barry K."/>
            <person name="Bills G."/>
            <person name="Bluhm B."/>
            <person name="Cannon C."/>
            <person name="Castanera R."/>
            <person name="Culley D."/>
            <person name="Daum C."/>
            <person name="Ezra D."/>
            <person name="Gonzalez J."/>
            <person name="Henrissat B."/>
            <person name="Kuo A."/>
            <person name="Liang C."/>
            <person name="Lipzen A."/>
            <person name="Lutzoni F."/>
            <person name="Magnuson J."/>
            <person name="Mondo S."/>
            <person name="Nolan M."/>
            <person name="Ohm R."/>
            <person name="Pangilinan J."/>
            <person name="Park H.-J."/>
            <person name="Ramirez L."/>
            <person name="Alfaro M."/>
            <person name="Sun H."/>
            <person name="Tritt A."/>
            <person name="Yoshinaga Y."/>
            <person name="Zwiers L.-H."/>
            <person name="Turgeon B."/>
            <person name="Goodwin S."/>
            <person name="Spatafora J."/>
            <person name="Crous P."/>
            <person name="Grigoriev I."/>
        </authorList>
    </citation>
    <scope>NUCLEOTIDE SEQUENCE</scope>
    <source>
        <strain evidence="4">CBS 379.55</strain>
    </source>
</reference>
<dbReference type="Proteomes" id="UP000800097">
    <property type="component" value="Unassembled WGS sequence"/>
</dbReference>
<evidence type="ECO:0000313" key="4">
    <source>
        <dbReference type="EMBL" id="KAF2273488.1"/>
    </source>
</evidence>
<evidence type="ECO:0000313" key="5">
    <source>
        <dbReference type="Proteomes" id="UP000800097"/>
    </source>
</evidence>
<proteinExistence type="inferred from homology"/>
<evidence type="ECO:0000259" key="3">
    <source>
        <dbReference type="PROSITE" id="PS50250"/>
    </source>
</evidence>
<feature type="domain" description="PCI" evidence="3">
    <location>
        <begin position="1"/>
        <end position="159"/>
    </location>
</feature>
<accession>A0A6A6JBW7</accession>
<evidence type="ECO:0000256" key="1">
    <source>
        <dbReference type="ARBA" id="ARBA00008482"/>
    </source>
</evidence>
<dbReference type="EMBL" id="ML986510">
    <property type="protein sequence ID" value="KAF2273488.1"/>
    <property type="molecule type" value="Genomic_DNA"/>
</dbReference>